<proteinExistence type="predicted"/>
<keyword evidence="1" id="KW-0732">Signal</keyword>
<gene>
    <name evidence="2" type="ORF">P167DRAFT_537425</name>
</gene>
<evidence type="ECO:0000313" key="2">
    <source>
        <dbReference type="EMBL" id="RPB10495.1"/>
    </source>
</evidence>
<feature type="signal peptide" evidence="1">
    <location>
        <begin position="1"/>
        <end position="22"/>
    </location>
</feature>
<protein>
    <recommendedName>
        <fullName evidence="4">Ubiquitin 3 binding protein But2 C-terminal domain-containing protein</fullName>
    </recommendedName>
</protein>
<dbReference type="InParanoid" id="A0A3N4KXK0"/>
<name>A0A3N4KXK0_9PEZI</name>
<evidence type="ECO:0008006" key="4">
    <source>
        <dbReference type="Google" id="ProtNLM"/>
    </source>
</evidence>
<organism evidence="2 3">
    <name type="scientific">Morchella conica CCBAS932</name>
    <dbReference type="NCBI Taxonomy" id="1392247"/>
    <lineage>
        <taxon>Eukaryota</taxon>
        <taxon>Fungi</taxon>
        <taxon>Dikarya</taxon>
        <taxon>Ascomycota</taxon>
        <taxon>Pezizomycotina</taxon>
        <taxon>Pezizomycetes</taxon>
        <taxon>Pezizales</taxon>
        <taxon>Morchellaceae</taxon>
        <taxon>Morchella</taxon>
    </lineage>
</organism>
<keyword evidence="3" id="KW-1185">Reference proteome</keyword>
<evidence type="ECO:0000256" key="1">
    <source>
        <dbReference type="SAM" id="SignalP"/>
    </source>
</evidence>
<dbReference type="Proteomes" id="UP000277580">
    <property type="component" value="Unassembled WGS sequence"/>
</dbReference>
<dbReference type="OrthoDB" id="5344068at2759"/>
<accession>A0A3N4KXK0</accession>
<feature type="chain" id="PRO_5017924138" description="Ubiquitin 3 binding protein But2 C-terminal domain-containing protein" evidence="1">
    <location>
        <begin position="23"/>
        <end position="220"/>
    </location>
</feature>
<reference evidence="2 3" key="1">
    <citation type="journal article" date="2018" name="Nat. Ecol. Evol.">
        <title>Pezizomycetes genomes reveal the molecular basis of ectomycorrhizal truffle lifestyle.</title>
        <authorList>
            <person name="Murat C."/>
            <person name="Payen T."/>
            <person name="Noel B."/>
            <person name="Kuo A."/>
            <person name="Morin E."/>
            <person name="Chen J."/>
            <person name="Kohler A."/>
            <person name="Krizsan K."/>
            <person name="Balestrini R."/>
            <person name="Da Silva C."/>
            <person name="Montanini B."/>
            <person name="Hainaut M."/>
            <person name="Levati E."/>
            <person name="Barry K.W."/>
            <person name="Belfiori B."/>
            <person name="Cichocki N."/>
            <person name="Clum A."/>
            <person name="Dockter R.B."/>
            <person name="Fauchery L."/>
            <person name="Guy J."/>
            <person name="Iotti M."/>
            <person name="Le Tacon F."/>
            <person name="Lindquist E.A."/>
            <person name="Lipzen A."/>
            <person name="Malagnac F."/>
            <person name="Mello A."/>
            <person name="Molinier V."/>
            <person name="Miyauchi S."/>
            <person name="Poulain J."/>
            <person name="Riccioni C."/>
            <person name="Rubini A."/>
            <person name="Sitrit Y."/>
            <person name="Splivallo R."/>
            <person name="Traeger S."/>
            <person name="Wang M."/>
            <person name="Zifcakova L."/>
            <person name="Wipf D."/>
            <person name="Zambonelli A."/>
            <person name="Paolocci F."/>
            <person name="Nowrousian M."/>
            <person name="Ottonello S."/>
            <person name="Baldrian P."/>
            <person name="Spatafora J.W."/>
            <person name="Henrissat B."/>
            <person name="Nagy L.G."/>
            <person name="Aury J.M."/>
            <person name="Wincker P."/>
            <person name="Grigoriev I.V."/>
            <person name="Bonfante P."/>
            <person name="Martin F.M."/>
        </authorList>
    </citation>
    <scope>NUCLEOTIDE SEQUENCE [LARGE SCALE GENOMIC DNA]</scope>
    <source>
        <strain evidence="2 3">CCBAS932</strain>
    </source>
</reference>
<evidence type="ECO:0000313" key="3">
    <source>
        <dbReference type="Proteomes" id="UP000277580"/>
    </source>
</evidence>
<dbReference type="AlphaFoldDB" id="A0A3N4KXK0"/>
<dbReference type="EMBL" id="ML119142">
    <property type="protein sequence ID" value="RPB10495.1"/>
    <property type="molecule type" value="Genomic_DNA"/>
</dbReference>
<sequence length="220" mass="24215">MKLSLLTLVSAAALLTPTPASAAPQLQKRHGTDFSNLKYYQYPAALPNGHSLFAPILYHQVQASQPTRALSGAATGGGGHFNGDTTTYEVFDFPAEEFAGRRCRFHFLLGPVDMGRGYGSVWSVAEDDGWVDEETTWESRPREGELLAEFDVDPADVRYYRDGDVGAHFKKDPVFACPVGEKVWEVRAGEADKDDGRIGRYGNSANWSLNKGLLIERLSK</sequence>